<dbReference type="NCBIfam" id="NF006553">
    <property type="entry name" value="PRK09052.1"/>
    <property type="match status" value="1"/>
</dbReference>
<comment type="pathway">
    <text evidence="1">Lipid metabolism.</text>
</comment>
<evidence type="ECO:0000256" key="7">
    <source>
        <dbReference type="RuleBase" id="RU003557"/>
    </source>
</evidence>
<dbReference type="Gene3D" id="3.40.47.10">
    <property type="match status" value="1"/>
</dbReference>
<dbReference type="NCBIfam" id="NF005805">
    <property type="entry name" value="PRK07661.1"/>
    <property type="match status" value="1"/>
</dbReference>
<evidence type="ECO:0000313" key="10">
    <source>
        <dbReference type="EMBL" id="TCS83758.1"/>
    </source>
</evidence>
<evidence type="ECO:0000256" key="1">
    <source>
        <dbReference type="ARBA" id="ARBA00005189"/>
    </source>
</evidence>
<accession>A0A4R3KJC0</accession>
<dbReference type="PANTHER" id="PTHR43853:SF21">
    <property type="entry name" value="STEROID 3-KETOACYL-COA THIOLASE"/>
    <property type="match status" value="1"/>
</dbReference>
<feature type="active site" description="Proton acceptor" evidence="6">
    <location>
        <position position="348"/>
    </location>
</feature>
<dbReference type="GO" id="GO:0006635">
    <property type="term" value="P:fatty acid beta-oxidation"/>
    <property type="evidence" value="ECO:0007669"/>
    <property type="project" value="TreeGrafter"/>
</dbReference>
<feature type="active site" description="Acyl-thioester intermediate" evidence="6">
    <location>
        <position position="91"/>
    </location>
</feature>
<feature type="domain" description="Thiolase C-terminal" evidence="9">
    <location>
        <begin position="269"/>
        <end position="390"/>
    </location>
</feature>
<dbReference type="InterPro" id="IPR050215">
    <property type="entry name" value="Thiolase-like_sf_Thiolase"/>
</dbReference>
<dbReference type="GO" id="GO:0005737">
    <property type="term" value="C:cytoplasm"/>
    <property type="evidence" value="ECO:0007669"/>
    <property type="project" value="UniProtKB-ARBA"/>
</dbReference>
<dbReference type="InterPro" id="IPR020616">
    <property type="entry name" value="Thiolase_N"/>
</dbReference>
<dbReference type="NCBIfam" id="TIGR01930">
    <property type="entry name" value="AcCoA-C-Actrans"/>
    <property type="match status" value="1"/>
</dbReference>
<protein>
    <recommendedName>
        <fullName evidence="5">acetyl-CoA C-acyltransferase</fullName>
        <ecNumber evidence="5">2.3.1.16</ecNumber>
    </recommendedName>
</protein>
<organism evidence="10 11">
    <name type="scientific">Tepidibacillus fermentans</name>
    <dbReference type="NCBI Taxonomy" id="1281767"/>
    <lineage>
        <taxon>Bacteria</taxon>
        <taxon>Bacillati</taxon>
        <taxon>Bacillota</taxon>
        <taxon>Bacilli</taxon>
        <taxon>Bacillales</taxon>
        <taxon>Bacillaceae</taxon>
        <taxon>Tepidibacillus</taxon>
    </lineage>
</organism>
<dbReference type="Proteomes" id="UP000295788">
    <property type="component" value="Unassembled WGS sequence"/>
</dbReference>
<dbReference type="PROSITE" id="PS00737">
    <property type="entry name" value="THIOLASE_2"/>
    <property type="match status" value="1"/>
</dbReference>
<evidence type="ECO:0000256" key="6">
    <source>
        <dbReference type="PIRSR" id="PIRSR000429-1"/>
    </source>
</evidence>
<dbReference type="OrthoDB" id="9764892at2"/>
<proteinExistence type="inferred from homology"/>
<dbReference type="InterPro" id="IPR020617">
    <property type="entry name" value="Thiolase_C"/>
</dbReference>
<feature type="active site" description="Proton acceptor" evidence="6">
    <location>
        <position position="378"/>
    </location>
</feature>
<dbReference type="PROSITE" id="PS00098">
    <property type="entry name" value="THIOLASE_1"/>
    <property type="match status" value="1"/>
</dbReference>
<dbReference type="RefSeq" id="WP_132767160.1">
    <property type="nucleotide sequence ID" value="NZ_SMAB01000003.1"/>
</dbReference>
<feature type="domain" description="Thiolase N-terminal" evidence="8">
    <location>
        <begin position="5"/>
        <end position="262"/>
    </location>
</feature>
<dbReference type="PIRSF" id="PIRSF000429">
    <property type="entry name" value="Ac-CoA_Ac_transf"/>
    <property type="match status" value="1"/>
</dbReference>
<comment type="caution">
    <text evidence="10">The sequence shown here is derived from an EMBL/GenBank/DDBJ whole genome shotgun (WGS) entry which is preliminary data.</text>
</comment>
<gene>
    <name evidence="10" type="ORF">EDD72_10381</name>
</gene>
<sequence length="392" mass="41821">MREAVIVAGVRTAVGKAPRGTLKDTRPDDLGAFVIDELIRRTPGLKLEEIDDVIIGCAFPEAEQGMNIARNIVLRAGLPNTVPGMTVNRYCSSGLQTIAIAAEKIMVGFADVVIAGGVESMSMIPMGGNRPAPNPWLMEHMPEAYMSMGLTAEQVAKRFGVTREEQDAFALKSHQRAAKAIKEGKFKEEIVPIKVTKTTIDEKGKVRKEEVVFDTDEGVRNDTSLGALAKLKPVFMANGTVTAGNSSQTSDGAAAVMMMSREKAEELGLKPIARFVSYAVAGVAPEIMGIGPVKAIPKALKKADLSLEDIDLFELNEAFASQAVYVIRELELDPEKVNVNGGAIALGHPLGCTGAKLTVTLLHELKRRNGRYGVVSMCIGGGMGAAGVFEIL</sequence>
<name>A0A4R3KJC0_9BACI</name>
<dbReference type="InterPro" id="IPR020610">
    <property type="entry name" value="Thiolase_AS"/>
</dbReference>
<evidence type="ECO:0000256" key="5">
    <source>
        <dbReference type="ARBA" id="ARBA00024073"/>
    </source>
</evidence>
<evidence type="ECO:0000259" key="8">
    <source>
        <dbReference type="Pfam" id="PF00108"/>
    </source>
</evidence>
<dbReference type="CDD" id="cd00751">
    <property type="entry name" value="thiolase"/>
    <property type="match status" value="1"/>
</dbReference>
<evidence type="ECO:0000313" key="11">
    <source>
        <dbReference type="Proteomes" id="UP000295788"/>
    </source>
</evidence>
<dbReference type="PANTHER" id="PTHR43853">
    <property type="entry name" value="3-KETOACYL-COA THIOLASE, PEROXISOMAL"/>
    <property type="match status" value="1"/>
</dbReference>
<evidence type="ECO:0000259" key="9">
    <source>
        <dbReference type="Pfam" id="PF02803"/>
    </source>
</evidence>
<evidence type="ECO:0000256" key="2">
    <source>
        <dbReference type="ARBA" id="ARBA00010982"/>
    </source>
</evidence>
<evidence type="ECO:0000256" key="4">
    <source>
        <dbReference type="ARBA" id="ARBA00023315"/>
    </source>
</evidence>
<dbReference type="GO" id="GO:0010124">
    <property type="term" value="P:phenylacetate catabolic process"/>
    <property type="evidence" value="ECO:0007669"/>
    <property type="project" value="TreeGrafter"/>
</dbReference>
<dbReference type="Pfam" id="PF00108">
    <property type="entry name" value="Thiolase_N"/>
    <property type="match status" value="1"/>
</dbReference>
<dbReference type="InterPro" id="IPR020613">
    <property type="entry name" value="Thiolase_CS"/>
</dbReference>
<dbReference type="SUPFAM" id="SSF53901">
    <property type="entry name" value="Thiolase-like"/>
    <property type="match status" value="2"/>
</dbReference>
<dbReference type="InterPro" id="IPR002155">
    <property type="entry name" value="Thiolase"/>
</dbReference>
<keyword evidence="11" id="KW-1185">Reference proteome</keyword>
<dbReference type="Pfam" id="PF02803">
    <property type="entry name" value="Thiolase_C"/>
    <property type="match status" value="1"/>
</dbReference>
<dbReference type="InterPro" id="IPR016039">
    <property type="entry name" value="Thiolase-like"/>
</dbReference>
<keyword evidence="3 7" id="KW-0808">Transferase</keyword>
<dbReference type="AlphaFoldDB" id="A0A4R3KJC0"/>
<dbReference type="FunFam" id="3.40.47.10:FF:000010">
    <property type="entry name" value="Acetyl-CoA acetyltransferase (Thiolase)"/>
    <property type="match status" value="1"/>
</dbReference>
<dbReference type="EMBL" id="SMAB01000003">
    <property type="protein sequence ID" value="TCS83758.1"/>
    <property type="molecule type" value="Genomic_DNA"/>
</dbReference>
<keyword evidence="4 7" id="KW-0012">Acyltransferase</keyword>
<evidence type="ECO:0000256" key="3">
    <source>
        <dbReference type="ARBA" id="ARBA00022679"/>
    </source>
</evidence>
<dbReference type="PROSITE" id="PS00099">
    <property type="entry name" value="THIOLASE_3"/>
    <property type="match status" value="1"/>
</dbReference>
<dbReference type="GO" id="GO:0003988">
    <property type="term" value="F:acetyl-CoA C-acyltransferase activity"/>
    <property type="evidence" value="ECO:0007669"/>
    <property type="project" value="UniProtKB-EC"/>
</dbReference>
<dbReference type="InterPro" id="IPR020615">
    <property type="entry name" value="Thiolase_acyl_enz_int_AS"/>
</dbReference>
<comment type="similarity">
    <text evidence="2 7">Belongs to the thiolase-like superfamily. Thiolase family.</text>
</comment>
<dbReference type="EC" id="2.3.1.16" evidence="5"/>
<reference evidence="10 11" key="1">
    <citation type="submission" date="2019-03" db="EMBL/GenBank/DDBJ databases">
        <title>Genomic Encyclopedia of Type Strains, Phase IV (KMG-IV): sequencing the most valuable type-strain genomes for metagenomic binning, comparative biology and taxonomic classification.</title>
        <authorList>
            <person name="Goeker M."/>
        </authorList>
    </citation>
    <scope>NUCLEOTIDE SEQUENCE [LARGE SCALE GENOMIC DNA]</scope>
    <source>
        <strain evidence="10 11">DSM 23802</strain>
    </source>
</reference>